<dbReference type="AlphaFoldDB" id="A0A9D1F8X0"/>
<dbReference type="Gene3D" id="3.20.20.450">
    <property type="entry name" value="EAL domain"/>
    <property type="match status" value="1"/>
</dbReference>
<evidence type="ECO:0000313" key="4">
    <source>
        <dbReference type="Proteomes" id="UP000886741"/>
    </source>
</evidence>
<dbReference type="GO" id="GO:0071111">
    <property type="term" value="F:cyclic-guanylate-specific phosphodiesterase activity"/>
    <property type="evidence" value="ECO:0007669"/>
    <property type="project" value="InterPro"/>
</dbReference>
<dbReference type="InterPro" id="IPR001633">
    <property type="entry name" value="EAL_dom"/>
</dbReference>
<reference evidence="3" key="1">
    <citation type="submission" date="2020-10" db="EMBL/GenBank/DDBJ databases">
        <authorList>
            <person name="Gilroy R."/>
        </authorList>
    </citation>
    <scope>NUCLEOTIDE SEQUENCE</scope>
    <source>
        <strain evidence="3">ChiBcec16-1751</strain>
    </source>
</reference>
<feature type="domain" description="GGDEF" evidence="2">
    <location>
        <begin position="623"/>
        <end position="756"/>
    </location>
</feature>
<accession>A0A9D1F8X0</accession>
<dbReference type="InterPro" id="IPR050706">
    <property type="entry name" value="Cyclic-di-GMP_PDE-like"/>
</dbReference>
<gene>
    <name evidence="3" type="ORF">IAA83_03805</name>
</gene>
<dbReference type="EMBL" id="DVJJ01000060">
    <property type="protein sequence ID" value="HIS64483.1"/>
    <property type="molecule type" value="Genomic_DNA"/>
</dbReference>
<dbReference type="SUPFAM" id="SSF55073">
    <property type="entry name" value="Nucleotide cyclase"/>
    <property type="match status" value="2"/>
</dbReference>
<dbReference type="PROSITE" id="PS50887">
    <property type="entry name" value="GGDEF"/>
    <property type="match status" value="2"/>
</dbReference>
<dbReference type="PANTHER" id="PTHR33121">
    <property type="entry name" value="CYCLIC DI-GMP PHOSPHODIESTERASE PDEF"/>
    <property type="match status" value="1"/>
</dbReference>
<dbReference type="SUPFAM" id="SSF55785">
    <property type="entry name" value="PYP-like sensor domain (PAS domain)"/>
    <property type="match status" value="1"/>
</dbReference>
<dbReference type="InterPro" id="IPR029787">
    <property type="entry name" value="Nucleotide_cyclase"/>
</dbReference>
<comment type="caution">
    <text evidence="3">The sequence shown here is derived from an EMBL/GenBank/DDBJ whole genome shotgun (WGS) entry which is preliminary data.</text>
</comment>
<dbReference type="SUPFAM" id="SSF55781">
    <property type="entry name" value="GAF domain-like"/>
    <property type="match status" value="1"/>
</dbReference>
<sequence>MQFSCEFFESLNEDVYISDMKTYDLLYVNAHLRKMLGLGSHEAYRGQKCYALLQGLEEPCAFCTNSKLRAGAFYEWTYHNPLLKQDYNIKDTILDWEGRPCRMELAVETGRGASAPDPHHTPYLAKRDTVIDECLQQVYNSANVDDALMQLLAYIGREFHCGRAYIFEDNGDAAFNNTYEWCAPGVTPQKEHLQNVPVEAIDWWIGLFQSHQIVVLNNLDHIREYSPMVYDALKPQEVTTLVTGPIYLDQRLIGFFGVDNPLPESLPVLKPLLYAIGYFFASVLKRRNLIQRLEDLSFRDSLTGALNRNALAELDAIFPSMDTLGVLYCDISGLKQINDTLGHDAGDELIIQCYRTIQKAVGNHNIYRAGGDEFVVVLPNVTEIEFNQYVETLKQAITDSDQHIAVGHSWTDRKPFHLQMLVAHADKVMYEDKRKYYENSVFLINKTRPQRHDMPELVRNTAFHQFIQANFFDAETLFRSITSINRSQFLYFGDLQTNLFYISDNMRDAFGFPSNVVPDLLNTWIKRICSPEDQQLYCRDIADMMAHKRTVHDLRYQVRDCFGNHMWVHCCGLLQWNDTYTVPLFFSGCLSTQDAEFMVDPVTRLLQEAAATQKLLELHAGNQTVPVIVFSLNGFTEINRIKGRQMANQMLRSIVALLTNRFNNTLSFFRLDGMRFMALVSPHCTVSTETLIDAIRSAVAESYRSSGVLLRCPCSVGLLQYPADGVTPQVLVENAIDLIATAKSMPDRPYVVHSQQDRLIQKELATMAIQLNRDIYNNMANFRVVVQPIVSAQTGQICGGETLLRWSYGGKDISPTVFVPILERSGQIIGVGRWVFEQVVRCCKRLLTSDSRIRLSFNVSYLQIMDDDFVPFLRKTLRQHHMDGSHLTVELTETHFVESSERLQQFIKGCHELGLQMALDDFGAGYSSLALLLQFPTGIVKLDRSLLTQITTSPEILHFIQSIVYACHSFGQRICAEGVETEEQAAILRDMGCELIQGFHYYEPMELRDLYELTARNVHAQ</sequence>
<dbReference type="Pfam" id="PF00563">
    <property type="entry name" value="EAL"/>
    <property type="match status" value="1"/>
</dbReference>
<organism evidence="3 4">
    <name type="scientific">Candidatus Avoscillospira avistercoris</name>
    <dbReference type="NCBI Taxonomy" id="2840707"/>
    <lineage>
        <taxon>Bacteria</taxon>
        <taxon>Bacillati</taxon>
        <taxon>Bacillota</taxon>
        <taxon>Clostridia</taxon>
        <taxon>Eubacteriales</taxon>
        <taxon>Oscillospiraceae</taxon>
        <taxon>Oscillospiraceae incertae sedis</taxon>
        <taxon>Candidatus Avoscillospira</taxon>
    </lineage>
</organism>
<dbReference type="Gene3D" id="3.30.450.20">
    <property type="entry name" value="PAS domain"/>
    <property type="match status" value="1"/>
</dbReference>
<dbReference type="NCBIfam" id="TIGR00254">
    <property type="entry name" value="GGDEF"/>
    <property type="match status" value="1"/>
</dbReference>
<proteinExistence type="predicted"/>
<name>A0A9D1F8X0_9FIRM</name>
<dbReference type="SUPFAM" id="SSF141868">
    <property type="entry name" value="EAL domain-like"/>
    <property type="match status" value="1"/>
</dbReference>
<dbReference type="Gene3D" id="3.30.450.40">
    <property type="match status" value="1"/>
</dbReference>
<dbReference type="SMART" id="SM00267">
    <property type="entry name" value="GGDEF"/>
    <property type="match status" value="1"/>
</dbReference>
<dbReference type="PANTHER" id="PTHR33121:SF70">
    <property type="entry name" value="SIGNALING PROTEIN YKOW"/>
    <property type="match status" value="1"/>
</dbReference>
<evidence type="ECO:0000259" key="1">
    <source>
        <dbReference type="PROSITE" id="PS50883"/>
    </source>
</evidence>
<evidence type="ECO:0000259" key="2">
    <source>
        <dbReference type="PROSITE" id="PS50887"/>
    </source>
</evidence>
<dbReference type="CDD" id="cd01949">
    <property type="entry name" value="GGDEF"/>
    <property type="match status" value="1"/>
</dbReference>
<evidence type="ECO:0000313" key="3">
    <source>
        <dbReference type="EMBL" id="HIS64483.1"/>
    </source>
</evidence>
<dbReference type="InterPro" id="IPR000160">
    <property type="entry name" value="GGDEF_dom"/>
</dbReference>
<dbReference type="InterPro" id="IPR035919">
    <property type="entry name" value="EAL_sf"/>
</dbReference>
<reference evidence="3" key="2">
    <citation type="journal article" date="2021" name="PeerJ">
        <title>Extensive microbial diversity within the chicken gut microbiome revealed by metagenomics and culture.</title>
        <authorList>
            <person name="Gilroy R."/>
            <person name="Ravi A."/>
            <person name="Getino M."/>
            <person name="Pursley I."/>
            <person name="Horton D.L."/>
            <person name="Alikhan N.F."/>
            <person name="Baker D."/>
            <person name="Gharbi K."/>
            <person name="Hall N."/>
            <person name="Watson M."/>
            <person name="Adriaenssens E.M."/>
            <person name="Foster-Nyarko E."/>
            <person name="Jarju S."/>
            <person name="Secka A."/>
            <person name="Antonio M."/>
            <person name="Oren A."/>
            <person name="Chaudhuri R.R."/>
            <person name="La Ragione R."/>
            <person name="Hildebrand F."/>
            <person name="Pallen M.J."/>
        </authorList>
    </citation>
    <scope>NUCLEOTIDE SEQUENCE</scope>
    <source>
        <strain evidence="3">ChiBcec16-1751</strain>
    </source>
</reference>
<dbReference type="Pfam" id="PF00990">
    <property type="entry name" value="GGDEF"/>
    <property type="match status" value="2"/>
</dbReference>
<dbReference type="InterPro" id="IPR035965">
    <property type="entry name" value="PAS-like_dom_sf"/>
</dbReference>
<dbReference type="InterPro" id="IPR043128">
    <property type="entry name" value="Rev_trsase/Diguanyl_cyclase"/>
</dbReference>
<dbReference type="InterPro" id="IPR029016">
    <property type="entry name" value="GAF-like_dom_sf"/>
</dbReference>
<dbReference type="Proteomes" id="UP000886741">
    <property type="component" value="Unassembled WGS sequence"/>
</dbReference>
<protein>
    <submittedName>
        <fullName evidence="3">EAL domain-containing protein</fullName>
    </submittedName>
</protein>
<feature type="domain" description="EAL" evidence="1">
    <location>
        <begin position="764"/>
        <end position="1018"/>
    </location>
</feature>
<dbReference type="Gene3D" id="3.30.70.270">
    <property type="match status" value="2"/>
</dbReference>
<dbReference type="CDD" id="cd01948">
    <property type="entry name" value="EAL"/>
    <property type="match status" value="1"/>
</dbReference>
<dbReference type="SMART" id="SM00052">
    <property type="entry name" value="EAL"/>
    <property type="match status" value="1"/>
</dbReference>
<dbReference type="PROSITE" id="PS50883">
    <property type="entry name" value="EAL"/>
    <property type="match status" value="1"/>
</dbReference>
<feature type="domain" description="GGDEF" evidence="2">
    <location>
        <begin position="322"/>
        <end position="446"/>
    </location>
</feature>